<comment type="caution">
    <text evidence="1">The sequence shown here is derived from an EMBL/GenBank/DDBJ whole genome shotgun (WGS) entry which is preliminary data.</text>
</comment>
<name>A0A0F8YRU8_9ZZZZ</name>
<proteinExistence type="predicted"/>
<dbReference type="EMBL" id="LAZR01051901">
    <property type="protein sequence ID" value="KKK84148.1"/>
    <property type="molecule type" value="Genomic_DNA"/>
</dbReference>
<organism evidence="1">
    <name type="scientific">marine sediment metagenome</name>
    <dbReference type="NCBI Taxonomy" id="412755"/>
    <lineage>
        <taxon>unclassified sequences</taxon>
        <taxon>metagenomes</taxon>
        <taxon>ecological metagenomes</taxon>
    </lineage>
</organism>
<sequence length="58" mass="6435">MTKKQAIARLQETHELSSAMLKPLGISFEAFLRLSQVGEKVANEAIEALIKELIRGKP</sequence>
<dbReference type="AlphaFoldDB" id="A0A0F8YRU8"/>
<accession>A0A0F8YRU8</accession>
<reference evidence="1" key="1">
    <citation type="journal article" date="2015" name="Nature">
        <title>Complex archaea that bridge the gap between prokaryotes and eukaryotes.</title>
        <authorList>
            <person name="Spang A."/>
            <person name="Saw J.H."/>
            <person name="Jorgensen S.L."/>
            <person name="Zaremba-Niedzwiedzka K."/>
            <person name="Martijn J."/>
            <person name="Lind A.E."/>
            <person name="van Eijk R."/>
            <person name="Schleper C."/>
            <person name="Guy L."/>
            <person name="Ettema T.J."/>
        </authorList>
    </citation>
    <scope>NUCLEOTIDE SEQUENCE</scope>
</reference>
<protein>
    <submittedName>
        <fullName evidence="1">Uncharacterized protein</fullName>
    </submittedName>
</protein>
<gene>
    <name evidence="1" type="ORF">LCGC14_2786230</name>
</gene>
<evidence type="ECO:0000313" key="1">
    <source>
        <dbReference type="EMBL" id="KKK84148.1"/>
    </source>
</evidence>